<evidence type="ECO:0000259" key="1">
    <source>
        <dbReference type="PROSITE" id="PS50280"/>
    </source>
</evidence>
<dbReference type="GeneID" id="54484798"/>
<dbReference type="InterPro" id="IPR001214">
    <property type="entry name" value="SET_dom"/>
</dbReference>
<dbReference type="PROSITE" id="PS50280">
    <property type="entry name" value="SET"/>
    <property type="match status" value="1"/>
</dbReference>
<dbReference type="InterPro" id="IPR046341">
    <property type="entry name" value="SET_dom_sf"/>
</dbReference>
<organism evidence="2 3">
    <name type="scientific">Pseudovirgaria hyperparasitica</name>
    <dbReference type="NCBI Taxonomy" id="470096"/>
    <lineage>
        <taxon>Eukaryota</taxon>
        <taxon>Fungi</taxon>
        <taxon>Dikarya</taxon>
        <taxon>Ascomycota</taxon>
        <taxon>Pezizomycotina</taxon>
        <taxon>Dothideomycetes</taxon>
        <taxon>Dothideomycetes incertae sedis</taxon>
        <taxon>Acrospermales</taxon>
        <taxon>Acrospermaceae</taxon>
        <taxon>Pseudovirgaria</taxon>
    </lineage>
</organism>
<accession>A0A6A6WAA9</accession>
<evidence type="ECO:0000313" key="2">
    <source>
        <dbReference type="EMBL" id="KAF2758890.1"/>
    </source>
</evidence>
<dbReference type="InterPro" id="IPR053185">
    <property type="entry name" value="SET_domain_protein"/>
</dbReference>
<dbReference type="CDD" id="cd20071">
    <property type="entry name" value="SET_SMYD"/>
    <property type="match status" value="1"/>
</dbReference>
<reference evidence="2" key="1">
    <citation type="journal article" date="2020" name="Stud. Mycol.">
        <title>101 Dothideomycetes genomes: a test case for predicting lifestyles and emergence of pathogens.</title>
        <authorList>
            <person name="Haridas S."/>
            <person name="Albert R."/>
            <person name="Binder M."/>
            <person name="Bloem J."/>
            <person name="Labutti K."/>
            <person name="Salamov A."/>
            <person name="Andreopoulos B."/>
            <person name="Baker S."/>
            <person name="Barry K."/>
            <person name="Bills G."/>
            <person name="Bluhm B."/>
            <person name="Cannon C."/>
            <person name="Castanera R."/>
            <person name="Culley D."/>
            <person name="Daum C."/>
            <person name="Ezra D."/>
            <person name="Gonzalez J."/>
            <person name="Henrissat B."/>
            <person name="Kuo A."/>
            <person name="Liang C."/>
            <person name="Lipzen A."/>
            <person name="Lutzoni F."/>
            <person name="Magnuson J."/>
            <person name="Mondo S."/>
            <person name="Nolan M."/>
            <person name="Ohm R."/>
            <person name="Pangilinan J."/>
            <person name="Park H.-J."/>
            <person name="Ramirez L."/>
            <person name="Alfaro M."/>
            <person name="Sun H."/>
            <person name="Tritt A."/>
            <person name="Yoshinaga Y."/>
            <person name="Zwiers L.-H."/>
            <person name="Turgeon B."/>
            <person name="Goodwin S."/>
            <person name="Spatafora J."/>
            <person name="Crous P."/>
            <person name="Grigoriev I."/>
        </authorList>
    </citation>
    <scope>NUCLEOTIDE SEQUENCE</scope>
    <source>
        <strain evidence="2">CBS 121739</strain>
    </source>
</reference>
<evidence type="ECO:0000313" key="3">
    <source>
        <dbReference type="Proteomes" id="UP000799437"/>
    </source>
</evidence>
<gene>
    <name evidence="2" type="ORF">EJ05DRAFT_475145</name>
</gene>
<dbReference type="PANTHER" id="PTHR47332">
    <property type="entry name" value="SET DOMAIN-CONTAINING PROTEIN 5"/>
    <property type="match status" value="1"/>
</dbReference>
<sequence>MALATSTSFQPLLDLPDNTKFGVDGLTSTQSLLDGYIFEKVDTPEREKAKPRLASEREMQDLAMNTNMTAGPALSEVRHIAEKGYGTFALVDIPRGTRIMSEAPLIVMENPRWLTADLEKEFSKLSPDDQAAYMSLHSAHGQNPQYWDPVKRNAPLSANAMERVEEQYAARIAPEKSLVSIFQTNCMGIDERGAGVFLKCARINHSCMPNAFFSYNARTGKENIHSIKTIKAGDEITICYCDPFNDTAKRAWHMRHYGFTCVCEACWENQPFGSKTDLSFQRRYRLREISDQTADDINKLFPSTDHLMRLVNALSEAAMLLIQEDLKVAELGRM</sequence>
<keyword evidence="3" id="KW-1185">Reference proteome</keyword>
<protein>
    <submittedName>
        <fullName evidence="2">SET domain-containing protein</fullName>
    </submittedName>
</protein>
<dbReference type="OrthoDB" id="265717at2759"/>
<feature type="domain" description="SET" evidence="1">
    <location>
        <begin position="72"/>
        <end position="241"/>
    </location>
</feature>
<dbReference type="Proteomes" id="UP000799437">
    <property type="component" value="Unassembled WGS sequence"/>
</dbReference>
<dbReference type="EMBL" id="ML996570">
    <property type="protein sequence ID" value="KAF2758890.1"/>
    <property type="molecule type" value="Genomic_DNA"/>
</dbReference>
<dbReference type="Pfam" id="PF00856">
    <property type="entry name" value="SET"/>
    <property type="match status" value="1"/>
</dbReference>
<name>A0A6A6WAA9_9PEZI</name>
<dbReference type="AlphaFoldDB" id="A0A6A6WAA9"/>
<dbReference type="RefSeq" id="XP_033601341.1">
    <property type="nucleotide sequence ID" value="XM_033743744.1"/>
</dbReference>
<dbReference type="SMART" id="SM00317">
    <property type="entry name" value="SET"/>
    <property type="match status" value="1"/>
</dbReference>
<dbReference type="SUPFAM" id="SSF82199">
    <property type="entry name" value="SET domain"/>
    <property type="match status" value="1"/>
</dbReference>
<proteinExistence type="predicted"/>
<dbReference type="Gene3D" id="2.170.270.10">
    <property type="entry name" value="SET domain"/>
    <property type="match status" value="1"/>
</dbReference>
<dbReference type="PANTHER" id="PTHR47332:SF2">
    <property type="entry name" value="SET-6"/>
    <property type="match status" value="1"/>
</dbReference>